<feature type="non-terminal residue" evidence="1">
    <location>
        <position position="1"/>
    </location>
</feature>
<organism evidence="1 2">
    <name type="scientific">Nonlabens mediterrranea</name>
    <dbReference type="NCBI Taxonomy" id="1419947"/>
    <lineage>
        <taxon>Bacteria</taxon>
        <taxon>Pseudomonadati</taxon>
        <taxon>Bacteroidota</taxon>
        <taxon>Flavobacteriia</taxon>
        <taxon>Flavobacteriales</taxon>
        <taxon>Flavobacteriaceae</taxon>
        <taxon>Nonlabens</taxon>
    </lineage>
</organism>
<gene>
    <name evidence="1" type="ORF">FNJ87_19250</name>
</gene>
<sequence>AGTPVTIDTNAAETLTTLVLNADDTNLDYTDEDGVTTQLDFTALVQNLETITTLVDNADGTFTYTNEAGTPVIIDTNAAETLTTLVLNADDTNLDYTDEDGVTTQLDFTALVQNLETITTLVDNADGTFTYTNEAGTPVIIDTNAAETLTTLVLNADDTNLDYTDEDGVTTQLDFTALVQNLETITTLVDNADGTFTYTNEAGTPVIIDTNAAETLTTLVLNADDTNLDYTDEDGVTTQLDFTALVQNLETITTLVDNADGTFTYTNEAGTPVIIDTNAAETLTTLVLNADDTNLDYTDENGVTTQLDFTALVQNLETITTLVDNADGTFTYTNEAGTPVIIDTNAAETLTTLVLNTDDTNLDYTDEDGVTTQLDFTALVQNLETITTLVDNADGTYTYTNEAGTPVIIDTNAAETLTTLVLNADDINLDYTDEDGVTTQLDFTALVQNLETITTLVDNADGTFTYTNEAGTPVIIDTNAAGTLTTLVLNADDTNLDYTDEDGVTTQLDFTALVQNLETITTLVDNTDGTFTYTNEAGTPVIIDTNAAETLTTLVLNTDDTNLDYTDEDGVTTQLDFTALVQNLETITTLVDNADGTYTYTDEAGNDTTVDKADIIFDATTGVYTFTNNDGSDVTFTAGGLISATDDNNATDVNQIATITNADNTTVAIEETVTEVAQAAGNADTDVTAGVSITSSYIRISISSC</sequence>
<name>A0ABS0AB17_9FLAO</name>
<evidence type="ECO:0000313" key="1">
    <source>
        <dbReference type="EMBL" id="MBF4986351.1"/>
    </source>
</evidence>
<evidence type="ECO:0000313" key="2">
    <source>
        <dbReference type="Proteomes" id="UP001194729"/>
    </source>
</evidence>
<accession>A0ABS0AB17</accession>
<comment type="caution">
    <text evidence="1">The sequence shown here is derived from an EMBL/GenBank/DDBJ whole genome shotgun (WGS) entry which is preliminary data.</text>
</comment>
<feature type="non-terminal residue" evidence="1">
    <location>
        <position position="705"/>
    </location>
</feature>
<keyword evidence="2" id="KW-1185">Reference proteome</keyword>
<protein>
    <submittedName>
        <fullName evidence="1">Uncharacterized protein</fullName>
    </submittedName>
</protein>
<proteinExistence type="predicted"/>
<dbReference type="Proteomes" id="UP001194729">
    <property type="component" value="Unassembled WGS sequence"/>
</dbReference>
<reference evidence="1 2" key="1">
    <citation type="submission" date="2020-11" db="EMBL/GenBank/DDBJ databases">
        <title>P. mediterranea TC4 genome.</title>
        <authorList>
            <person name="Molmeret M."/>
        </authorList>
    </citation>
    <scope>NUCLEOTIDE SEQUENCE [LARGE SCALE GENOMIC DNA]</scope>
    <source>
        <strain evidence="1 2">TC4</strain>
    </source>
</reference>
<dbReference type="InterPro" id="IPR036770">
    <property type="entry name" value="Ankyrin_rpt-contain_sf"/>
</dbReference>
<dbReference type="EMBL" id="JADKYU010001120">
    <property type="protein sequence ID" value="MBF4986351.1"/>
    <property type="molecule type" value="Genomic_DNA"/>
</dbReference>
<dbReference type="SUPFAM" id="SSF48403">
    <property type="entry name" value="Ankyrin repeat"/>
    <property type="match status" value="1"/>
</dbReference>